<protein>
    <submittedName>
        <fullName evidence="2">NurA domain-containing protein</fullName>
    </submittedName>
</protein>
<evidence type="ECO:0000313" key="3">
    <source>
        <dbReference type="Proteomes" id="UP000011599"/>
    </source>
</evidence>
<evidence type="ECO:0000259" key="1">
    <source>
        <dbReference type="SMART" id="SM00933"/>
    </source>
</evidence>
<accession>L9W0C1</accession>
<dbReference type="STRING" id="1114856.GCA_000383975_01179"/>
<keyword evidence="3" id="KW-1185">Reference proteome</keyword>
<dbReference type="EMBL" id="AOHW01000022">
    <property type="protein sequence ID" value="ELY42772.1"/>
    <property type="molecule type" value="Genomic_DNA"/>
</dbReference>
<organism evidence="2 3">
    <name type="scientific">Natronorubrum tibetense GA33</name>
    <dbReference type="NCBI Taxonomy" id="1114856"/>
    <lineage>
        <taxon>Archaea</taxon>
        <taxon>Methanobacteriati</taxon>
        <taxon>Methanobacteriota</taxon>
        <taxon>Stenosarchaea group</taxon>
        <taxon>Halobacteria</taxon>
        <taxon>Halobacteriales</taxon>
        <taxon>Natrialbaceae</taxon>
        <taxon>Natronorubrum</taxon>
    </lineage>
</organism>
<dbReference type="AlphaFoldDB" id="L9W0C1"/>
<dbReference type="SMART" id="SM00933">
    <property type="entry name" value="NurA"/>
    <property type="match status" value="1"/>
</dbReference>
<proteinExistence type="predicted"/>
<dbReference type="InterPro" id="IPR018977">
    <property type="entry name" value="NurA_domain"/>
</dbReference>
<reference evidence="2 3" key="1">
    <citation type="journal article" date="2014" name="PLoS Genet.">
        <title>Phylogenetically driven sequencing of extremely halophilic archaea reveals strategies for static and dynamic osmo-response.</title>
        <authorList>
            <person name="Becker E.A."/>
            <person name="Seitzer P.M."/>
            <person name="Tritt A."/>
            <person name="Larsen D."/>
            <person name="Krusor M."/>
            <person name="Yao A.I."/>
            <person name="Wu D."/>
            <person name="Madern D."/>
            <person name="Eisen J.A."/>
            <person name="Darling A.E."/>
            <person name="Facciotti M.T."/>
        </authorList>
    </citation>
    <scope>NUCLEOTIDE SEQUENCE [LARGE SCALE GENOMIC DNA]</scope>
    <source>
        <strain evidence="2 3">GA33</strain>
    </source>
</reference>
<dbReference type="Proteomes" id="UP000011599">
    <property type="component" value="Unassembled WGS sequence"/>
</dbReference>
<evidence type="ECO:0000313" key="2">
    <source>
        <dbReference type="EMBL" id="ELY42772.1"/>
    </source>
</evidence>
<name>L9W0C1_9EURY</name>
<dbReference type="Pfam" id="PF09376">
    <property type="entry name" value="NurA"/>
    <property type="match status" value="1"/>
</dbReference>
<comment type="caution">
    <text evidence="2">The sequence shown here is derived from an EMBL/GenBank/DDBJ whole genome shotgun (WGS) entry which is preliminary data.</text>
</comment>
<sequence>MDCARQNMTLDPVHYDGIARLARRIDHGADERDRRAFAETVWAEFLDPLLDDGRTVVDPVGEQRRRYVDCEDVALHDRPFPTEHGLDAGTINPTTFKNGLVIDIAQAAMSATPSDLDLHRSRTTVMTVHSNDETMTVDENWGKFDEGYSRSRAVKIPPLPRFAEGVVHALALYLAESKHACDHAEDVEDLLVLDGPLYPRGLLRWADQHPDLADFLLEDPRPTTVLENYVRLVERFVEREVPLVGFVKNPATRVITRTLKSRRDVDISAPWNDDSALFTRLLERGEYVDDVEGERWDRDTSALTYTNWFRSRGGVDRPLSVDGDALGVERELPHETYEVTFFIVYDPRDDLVYRIEAPYAFTRDPELRERLTIQLLQNVAVAHGPPTIVQKADELARISRSEKRSLRETLEAQFDTSQARTYDDHRWDEEY</sequence>
<dbReference type="eggNOG" id="arCOG00287">
    <property type="taxonomic scope" value="Archaea"/>
</dbReference>
<dbReference type="PATRIC" id="fig|1114856.3.peg.1149"/>
<gene>
    <name evidence="2" type="ORF">C496_05537</name>
</gene>
<feature type="domain" description="NurA" evidence="1">
    <location>
        <begin position="81"/>
        <end position="398"/>
    </location>
</feature>